<proteinExistence type="predicted"/>
<dbReference type="EMBL" id="JACJQL010000024">
    <property type="protein sequence ID" value="MBD2252885.1"/>
    <property type="molecule type" value="Genomic_DNA"/>
</dbReference>
<dbReference type="PROSITE" id="PS50222">
    <property type="entry name" value="EF_HAND_2"/>
    <property type="match status" value="2"/>
</dbReference>
<keyword evidence="3" id="KW-1185">Reference proteome</keyword>
<dbReference type="SUPFAM" id="SSF47473">
    <property type="entry name" value="EF-hand"/>
    <property type="match status" value="1"/>
</dbReference>
<organism evidence="2 3">
    <name type="scientific">Nostoc parmelioides FACHB-3921</name>
    <dbReference type="NCBI Taxonomy" id="2692909"/>
    <lineage>
        <taxon>Bacteria</taxon>
        <taxon>Bacillati</taxon>
        <taxon>Cyanobacteriota</taxon>
        <taxon>Cyanophyceae</taxon>
        <taxon>Nostocales</taxon>
        <taxon>Nostocaceae</taxon>
        <taxon>Nostoc</taxon>
    </lineage>
</organism>
<dbReference type="PROSITE" id="PS00018">
    <property type="entry name" value="EF_HAND_1"/>
    <property type="match status" value="2"/>
</dbReference>
<evidence type="ECO:0000313" key="2">
    <source>
        <dbReference type="EMBL" id="MBD2252885.1"/>
    </source>
</evidence>
<comment type="caution">
    <text evidence="2">The sequence shown here is derived from an EMBL/GenBank/DDBJ whole genome shotgun (WGS) entry which is preliminary data.</text>
</comment>
<accession>A0ABR8BHA1</accession>
<dbReference type="Proteomes" id="UP000621307">
    <property type="component" value="Unassembled WGS sequence"/>
</dbReference>
<name>A0ABR8BHA1_9NOSO</name>
<dbReference type="InterPro" id="IPR011992">
    <property type="entry name" value="EF-hand-dom_pair"/>
</dbReference>
<protein>
    <submittedName>
        <fullName evidence="2">EF-hand domain-containing protein</fullName>
    </submittedName>
</protein>
<dbReference type="Pfam" id="PF13499">
    <property type="entry name" value="EF-hand_7"/>
    <property type="match status" value="1"/>
</dbReference>
<sequence length="76" mass="8772">MQFPEEQLQEIFKFADKNGDGKIDINEITLDNFTTRDLPRLTRTDFHNILNQHDSDKDGSITYDELKAAVEKVEAS</sequence>
<gene>
    <name evidence="2" type="ORF">H6G14_16505</name>
</gene>
<dbReference type="InterPro" id="IPR018247">
    <property type="entry name" value="EF_Hand_1_Ca_BS"/>
</dbReference>
<feature type="domain" description="EF-hand" evidence="1">
    <location>
        <begin position="41"/>
        <end position="76"/>
    </location>
</feature>
<reference evidence="2 3" key="1">
    <citation type="journal article" date="2020" name="ISME J.">
        <title>Comparative genomics reveals insights into cyanobacterial evolution and habitat adaptation.</title>
        <authorList>
            <person name="Chen M.Y."/>
            <person name="Teng W.K."/>
            <person name="Zhao L."/>
            <person name="Hu C.X."/>
            <person name="Zhou Y.K."/>
            <person name="Han B.P."/>
            <person name="Song L.R."/>
            <person name="Shu W.S."/>
        </authorList>
    </citation>
    <scope>NUCLEOTIDE SEQUENCE [LARGE SCALE GENOMIC DNA]</scope>
    <source>
        <strain evidence="2 3">FACHB-3921</strain>
    </source>
</reference>
<evidence type="ECO:0000259" key="1">
    <source>
        <dbReference type="PROSITE" id="PS50222"/>
    </source>
</evidence>
<dbReference type="CDD" id="cd00051">
    <property type="entry name" value="EFh"/>
    <property type="match status" value="1"/>
</dbReference>
<dbReference type="SMART" id="SM00054">
    <property type="entry name" value="EFh"/>
    <property type="match status" value="2"/>
</dbReference>
<dbReference type="InterPro" id="IPR002048">
    <property type="entry name" value="EF_hand_dom"/>
</dbReference>
<feature type="domain" description="EF-hand" evidence="1">
    <location>
        <begin position="3"/>
        <end position="38"/>
    </location>
</feature>
<dbReference type="RefSeq" id="WP_190568456.1">
    <property type="nucleotide sequence ID" value="NZ_JACJQL010000024.1"/>
</dbReference>
<dbReference type="Gene3D" id="1.10.238.10">
    <property type="entry name" value="EF-hand"/>
    <property type="match status" value="2"/>
</dbReference>
<evidence type="ECO:0000313" key="3">
    <source>
        <dbReference type="Proteomes" id="UP000621307"/>
    </source>
</evidence>